<organism evidence="2 3">
    <name type="scientific">Apatococcus fuscideae</name>
    <dbReference type="NCBI Taxonomy" id="2026836"/>
    <lineage>
        <taxon>Eukaryota</taxon>
        <taxon>Viridiplantae</taxon>
        <taxon>Chlorophyta</taxon>
        <taxon>core chlorophytes</taxon>
        <taxon>Trebouxiophyceae</taxon>
        <taxon>Chlorellales</taxon>
        <taxon>Chlorellaceae</taxon>
        <taxon>Apatococcus</taxon>
    </lineage>
</organism>
<dbReference type="Proteomes" id="UP001485043">
    <property type="component" value="Unassembled WGS sequence"/>
</dbReference>
<evidence type="ECO:0000313" key="3">
    <source>
        <dbReference type="Proteomes" id="UP001485043"/>
    </source>
</evidence>
<protein>
    <submittedName>
        <fullName evidence="2">Uncharacterized protein</fullName>
    </submittedName>
</protein>
<evidence type="ECO:0000313" key="2">
    <source>
        <dbReference type="EMBL" id="KAK9867704.1"/>
    </source>
</evidence>
<evidence type="ECO:0000256" key="1">
    <source>
        <dbReference type="SAM" id="Phobius"/>
    </source>
</evidence>
<gene>
    <name evidence="2" type="ORF">WJX84_001497</name>
</gene>
<dbReference type="EMBL" id="JALJOV010000069">
    <property type="protein sequence ID" value="KAK9867704.1"/>
    <property type="molecule type" value="Genomic_DNA"/>
</dbReference>
<keyword evidence="1" id="KW-0812">Transmembrane</keyword>
<keyword evidence="1" id="KW-0472">Membrane</keyword>
<comment type="caution">
    <text evidence="2">The sequence shown here is derived from an EMBL/GenBank/DDBJ whole genome shotgun (WGS) entry which is preliminary data.</text>
</comment>
<feature type="transmembrane region" description="Helical" evidence="1">
    <location>
        <begin position="58"/>
        <end position="80"/>
    </location>
</feature>
<proteinExistence type="predicted"/>
<dbReference type="AlphaFoldDB" id="A0AAW1THE3"/>
<name>A0AAW1THE3_9CHLO</name>
<keyword evidence="3" id="KW-1185">Reference proteome</keyword>
<sequence>MASSIAHICTNNDRPTAEALGDDAAHTRHLHLPCWPGYLSDWAVPAGYSCTVRPAAVVAGYLAFVGLFCLQAGLALAAGVEINMISQWANLWSCRAGPEGAASPGNALTMMWVMRKPGLMPLLLAGSLTPRKGASTSGMCTASSTSSSLDAEGHLTASHVGANPQGCWASSFVVAFGSSLDIAAIQAEMPTLSTSTLS</sequence>
<keyword evidence="1" id="KW-1133">Transmembrane helix</keyword>
<reference evidence="2 3" key="1">
    <citation type="journal article" date="2024" name="Nat. Commun.">
        <title>Phylogenomics reveals the evolutionary origins of lichenization in chlorophyte algae.</title>
        <authorList>
            <person name="Puginier C."/>
            <person name="Libourel C."/>
            <person name="Otte J."/>
            <person name="Skaloud P."/>
            <person name="Haon M."/>
            <person name="Grisel S."/>
            <person name="Petersen M."/>
            <person name="Berrin J.G."/>
            <person name="Delaux P.M."/>
            <person name="Dal Grande F."/>
            <person name="Keller J."/>
        </authorList>
    </citation>
    <scope>NUCLEOTIDE SEQUENCE [LARGE SCALE GENOMIC DNA]</scope>
    <source>
        <strain evidence="2 3">SAG 2523</strain>
    </source>
</reference>
<accession>A0AAW1THE3</accession>